<keyword evidence="3" id="KW-0808">Transferase</keyword>
<reference evidence="7" key="1">
    <citation type="journal article" date="2023" name="Commun. Biol.">
        <title>Genome analysis of Parmales, the sister group of diatoms, reveals the evolutionary specialization of diatoms from phago-mixotrophs to photoautotrophs.</title>
        <authorList>
            <person name="Ban H."/>
            <person name="Sato S."/>
            <person name="Yoshikawa S."/>
            <person name="Yamada K."/>
            <person name="Nakamura Y."/>
            <person name="Ichinomiya M."/>
            <person name="Sato N."/>
            <person name="Blanc-Mathieu R."/>
            <person name="Endo H."/>
            <person name="Kuwata A."/>
            <person name="Ogata H."/>
        </authorList>
    </citation>
    <scope>NUCLEOTIDE SEQUENCE [LARGE SCALE GENOMIC DNA]</scope>
    <source>
        <strain evidence="7">NIES 3699</strain>
    </source>
</reference>
<keyword evidence="4" id="KW-0949">S-adenosyl-L-methionine</keyword>
<gene>
    <name evidence="6" type="ORF">TrVE_jg594</name>
</gene>
<keyword evidence="5" id="KW-0812">Transmembrane</keyword>
<evidence type="ECO:0000256" key="1">
    <source>
        <dbReference type="ARBA" id="ARBA00022553"/>
    </source>
</evidence>
<accession>A0A9W7B232</accession>
<evidence type="ECO:0000256" key="5">
    <source>
        <dbReference type="SAM" id="Phobius"/>
    </source>
</evidence>
<dbReference type="Proteomes" id="UP001165160">
    <property type="component" value="Unassembled WGS sequence"/>
</dbReference>
<dbReference type="CDD" id="cd02440">
    <property type="entry name" value="AdoMet_MTases"/>
    <property type="match status" value="1"/>
</dbReference>
<evidence type="ECO:0000256" key="4">
    <source>
        <dbReference type="ARBA" id="ARBA00022691"/>
    </source>
</evidence>
<keyword evidence="5" id="KW-1133">Transmembrane helix</keyword>
<keyword evidence="5" id="KW-0472">Membrane</keyword>
<dbReference type="InterPro" id="IPR008854">
    <property type="entry name" value="TPMT"/>
</dbReference>
<proteinExistence type="predicted"/>
<dbReference type="GO" id="GO:0008757">
    <property type="term" value="F:S-adenosylmethionine-dependent methyltransferase activity"/>
    <property type="evidence" value="ECO:0007669"/>
    <property type="project" value="InterPro"/>
</dbReference>
<dbReference type="Pfam" id="PF05724">
    <property type="entry name" value="TPMT"/>
    <property type="match status" value="1"/>
</dbReference>
<protein>
    <recommendedName>
        <fullName evidence="8">S-adenosyl-L-methionine-dependent methyltransferase</fullName>
    </recommendedName>
</protein>
<evidence type="ECO:0008006" key="8">
    <source>
        <dbReference type="Google" id="ProtNLM"/>
    </source>
</evidence>
<dbReference type="GO" id="GO:0032259">
    <property type="term" value="P:methylation"/>
    <property type="evidence" value="ECO:0007669"/>
    <property type="project" value="UniProtKB-KW"/>
</dbReference>
<dbReference type="PROSITE" id="PS51585">
    <property type="entry name" value="SAM_MT_TPMT"/>
    <property type="match status" value="1"/>
</dbReference>
<feature type="transmembrane region" description="Helical" evidence="5">
    <location>
        <begin position="114"/>
        <end position="136"/>
    </location>
</feature>
<name>A0A9W7B232_9STRA</name>
<keyword evidence="7" id="KW-1185">Reference proteome</keyword>
<dbReference type="Gene3D" id="3.40.50.150">
    <property type="entry name" value="Vaccinia Virus protein VP39"/>
    <property type="match status" value="1"/>
</dbReference>
<comment type="caution">
    <text evidence="6">The sequence shown here is derived from an EMBL/GenBank/DDBJ whole genome shotgun (WGS) entry which is preliminary data.</text>
</comment>
<evidence type="ECO:0000313" key="6">
    <source>
        <dbReference type="EMBL" id="GMH82439.1"/>
    </source>
</evidence>
<dbReference type="PANTHER" id="PTHR32183:SF6">
    <property type="entry name" value="CYSTEINE SULFINATE DESULFINASE_CYSTEINE DESULFURASE AND RELATED ENZYMES"/>
    <property type="match status" value="1"/>
</dbReference>
<dbReference type="PANTHER" id="PTHR32183">
    <property type="match status" value="1"/>
</dbReference>
<dbReference type="InterPro" id="IPR029063">
    <property type="entry name" value="SAM-dependent_MTases_sf"/>
</dbReference>
<dbReference type="AlphaFoldDB" id="A0A9W7B232"/>
<dbReference type="SUPFAM" id="SSF53335">
    <property type="entry name" value="S-adenosyl-L-methionine-dependent methyltransferases"/>
    <property type="match status" value="1"/>
</dbReference>
<evidence type="ECO:0000313" key="7">
    <source>
        <dbReference type="Proteomes" id="UP001165160"/>
    </source>
</evidence>
<keyword evidence="1" id="KW-0597">Phosphoprotein</keyword>
<sequence>MDAAVTQLARSGAIPFLCGSAAGCFALYSAKVAAAAGQWRAVSVKAATDMDSALCTSHSVALDQHAASCCALTVTSVASTAEAIVDYRNYRHCSQEKLATYFATRRPFFARRSVLGTAVVSLALSASLVGSFRLIAPQQPLLRHTLRSSHAGASPHWEKLWGQDGGLPKGSRFDVAGESLPLTAELKRRNHAPSDGMTALVPGCGRAYDALALARHGFDKVVAVDLSPAACEAAREEISGSSGSDCVQVRRGDFFALDPARDGTYDLIWDNTFLCALEPEVRERWAAQMKALLAPGGEIITCVFPIGEREGGPPFAMSVPLVRALLEPIGFEATLVQDQLPLEEQHRRPGDKLESVLTRGTALVTWRLKSQD</sequence>
<evidence type="ECO:0000256" key="3">
    <source>
        <dbReference type="ARBA" id="ARBA00022679"/>
    </source>
</evidence>
<organism evidence="6 7">
    <name type="scientific">Triparma verrucosa</name>
    <dbReference type="NCBI Taxonomy" id="1606542"/>
    <lineage>
        <taxon>Eukaryota</taxon>
        <taxon>Sar</taxon>
        <taxon>Stramenopiles</taxon>
        <taxon>Ochrophyta</taxon>
        <taxon>Bolidophyceae</taxon>
        <taxon>Parmales</taxon>
        <taxon>Triparmaceae</taxon>
        <taxon>Triparma</taxon>
    </lineage>
</organism>
<dbReference type="EMBL" id="BRXX01000015">
    <property type="protein sequence ID" value="GMH82439.1"/>
    <property type="molecule type" value="Genomic_DNA"/>
</dbReference>
<keyword evidence="2" id="KW-0489">Methyltransferase</keyword>
<evidence type="ECO:0000256" key="2">
    <source>
        <dbReference type="ARBA" id="ARBA00022603"/>
    </source>
</evidence>